<keyword evidence="1" id="KW-0175">Coiled coil</keyword>
<evidence type="ECO:0000313" key="2">
    <source>
        <dbReference type="EMBL" id="OBU67317.1"/>
    </source>
</evidence>
<name>A0A1A6XUS2_STEMA</name>
<reference evidence="2 3" key="1">
    <citation type="submission" date="2016-05" db="EMBL/GenBank/DDBJ databases">
        <title>Draft Genome Sequences of Stenotrophomonas maltophilia Strains Sm32COP, Sm41DVV, Sm46PAILV, SmF3, SmF22, SmSOFb1 and SmCVFa1, Isolated from Different Manures, in France.</title>
        <authorList>
            <person name="Nazaret S."/>
            <person name="Bodilis J."/>
        </authorList>
    </citation>
    <scope>NUCLEOTIDE SEQUENCE [LARGE SCALE GENOMIC DNA]</scope>
    <source>
        <strain evidence="2 3">Sm46PAILV</strain>
    </source>
</reference>
<proteinExistence type="predicted"/>
<organism evidence="2 3">
    <name type="scientific">Stenotrophomonas maltophilia</name>
    <name type="common">Pseudomonas maltophilia</name>
    <name type="synonym">Xanthomonas maltophilia</name>
    <dbReference type="NCBI Taxonomy" id="40324"/>
    <lineage>
        <taxon>Bacteria</taxon>
        <taxon>Pseudomonadati</taxon>
        <taxon>Pseudomonadota</taxon>
        <taxon>Gammaproteobacteria</taxon>
        <taxon>Lysobacterales</taxon>
        <taxon>Lysobacteraceae</taxon>
        <taxon>Stenotrophomonas</taxon>
        <taxon>Stenotrophomonas maltophilia group</taxon>
    </lineage>
</organism>
<dbReference type="Proteomes" id="UP000092256">
    <property type="component" value="Unassembled WGS sequence"/>
</dbReference>
<protein>
    <submittedName>
        <fullName evidence="2">Uncharacterized protein</fullName>
    </submittedName>
</protein>
<gene>
    <name evidence="2" type="ORF">A9K58_09015</name>
</gene>
<comment type="caution">
    <text evidence="2">The sequence shown here is derived from an EMBL/GenBank/DDBJ whole genome shotgun (WGS) entry which is preliminary data.</text>
</comment>
<feature type="coiled-coil region" evidence="1">
    <location>
        <begin position="123"/>
        <end position="150"/>
    </location>
</feature>
<accession>A0A1A6XUS2</accession>
<evidence type="ECO:0000256" key="1">
    <source>
        <dbReference type="SAM" id="Coils"/>
    </source>
</evidence>
<dbReference type="AlphaFoldDB" id="A0A1A6XUS2"/>
<evidence type="ECO:0000313" key="3">
    <source>
        <dbReference type="Proteomes" id="UP000092256"/>
    </source>
</evidence>
<sequence>MDLLGLLLLLGQDATPPATSGITQEGIAVVAAEAAESANIFANCAGWWDFMATHERAAGRPASAEQFKNLGNGAQTAALWLHGQAYALTATKPARYGTWLPMVAPLREGAAIRAAAMAEHGKIDLVRSELQRCEALLESQQQAIDSIRKDSVQRELDASTSGH</sequence>
<dbReference type="EMBL" id="LYVJ01000006">
    <property type="protein sequence ID" value="OBU67317.1"/>
    <property type="molecule type" value="Genomic_DNA"/>
</dbReference>